<dbReference type="GO" id="GO:0016757">
    <property type="term" value="F:glycosyltransferase activity"/>
    <property type="evidence" value="ECO:0007669"/>
    <property type="project" value="UniProtKB-KW"/>
</dbReference>
<dbReference type="Gene3D" id="3.40.50.11010">
    <property type="match status" value="1"/>
</dbReference>
<keyword evidence="1" id="KW-0808">Transferase</keyword>
<dbReference type="SUPFAM" id="SSF53756">
    <property type="entry name" value="UDP-Glycosyltransferase/glycogen phosphorylase"/>
    <property type="match status" value="1"/>
</dbReference>
<dbReference type="AlphaFoldDB" id="A0A9X1YN59"/>
<name>A0A9X1YN59_9BURK</name>
<sequence>MNFSAAHATSARPTLQDGAAERPPLVVFAATRWRFDWQRPQQLLTRLAKHYRVLYVEEPRTTHQDPWLECGEAAPGVEVLVAHTRCDARGFHDEQLPVVGRLLATFMRERGIARPLVWLDTPAPLPLAEALDPRGIVYDCHDDAAATSDDDILRHREARLMQLADVVVAGGPSLYQSHRGRHANVHCIANAVAATHFAPPAMSAKSIEAVSARAIHAAIPNPRLGFFGVIDERVDLDLLARMADLRPDWHFVMAGPLRGVAPEALPRRGNLTWLGAQTYAILPHLQAHWDVCLLPLKVDVCAHRAAPIEALEYLAGQKSVVSTPVHDVAALHGHTVRIADGAHAFVEACRVAMCERGPLRRQRRIDALIAVHSCTWERAAERVHRLLVEFAHEPAGLLVDVAPLRVAGAPHRDAYRASAN</sequence>
<dbReference type="Gene3D" id="3.40.50.2000">
    <property type="entry name" value="Glycogen Phosphorylase B"/>
    <property type="match status" value="1"/>
</dbReference>
<protein>
    <submittedName>
        <fullName evidence="1">Glycosyltransferase</fullName>
        <ecNumber evidence="1">2.4.-.-</ecNumber>
    </submittedName>
</protein>
<evidence type="ECO:0000313" key="1">
    <source>
        <dbReference type="EMBL" id="MCK9687457.1"/>
    </source>
</evidence>
<organism evidence="1 2">
    <name type="scientific">Scleromatobacter humisilvae</name>
    <dbReference type="NCBI Taxonomy" id="2897159"/>
    <lineage>
        <taxon>Bacteria</taxon>
        <taxon>Pseudomonadati</taxon>
        <taxon>Pseudomonadota</taxon>
        <taxon>Betaproteobacteria</taxon>
        <taxon>Burkholderiales</taxon>
        <taxon>Sphaerotilaceae</taxon>
        <taxon>Scleromatobacter</taxon>
    </lineage>
</organism>
<dbReference type="RefSeq" id="WP_275683495.1">
    <property type="nucleotide sequence ID" value="NZ_JAJLJH010000004.1"/>
</dbReference>
<dbReference type="Proteomes" id="UP001139353">
    <property type="component" value="Unassembled WGS sequence"/>
</dbReference>
<reference evidence="1" key="1">
    <citation type="submission" date="2021-11" db="EMBL/GenBank/DDBJ databases">
        <title>BS-T2-15 a new species belonging to the Comamonadaceae family isolated from the soil of a French oak forest.</title>
        <authorList>
            <person name="Mieszkin S."/>
            <person name="Alain K."/>
        </authorList>
    </citation>
    <scope>NUCLEOTIDE SEQUENCE</scope>
    <source>
        <strain evidence="1">BS-T2-15</strain>
    </source>
</reference>
<comment type="caution">
    <text evidence="1">The sequence shown here is derived from an EMBL/GenBank/DDBJ whole genome shotgun (WGS) entry which is preliminary data.</text>
</comment>
<keyword evidence="2" id="KW-1185">Reference proteome</keyword>
<dbReference type="EMBL" id="JAJLJH010000004">
    <property type="protein sequence ID" value="MCK9687457.1"/>
    <property type="molecule type" value="Genomic_DNA"/>
</dbReference>
<accession>A0A9X1YN59</accession>
<evidence type="ECO:0000313" key="2">
    <source>
        <dbReference type="Proteomes" id="UP001139353"/>
    </source>
</evidence>
<gene>
    <name evidence="1" type="ORF">LPC04_17270</name>
</gene>
<dbReference type="EC" id="2.4.-.-" evidence="1"/>
<keyword evidence="1" id="KW-0328">Glycosyltransferase</keyword>
<proteinExistence type="predicted"/>
<dbReference type="Pfam" id="PF13692">
    <property type="entry name" value="Glyco_trans_1_4"/>
    <property type="match status" value="1"/>
</dbReference>